<dbReference type="Proteomes" id="UP001205105">
    <property type="component" value="Unassembled WGS sequence"/>
</dbReference>
<dbReference type="AlphaFoldDB" id="A0AAD5DLP2"/>
<sequence length="269" mass="28251">MMAAVAPPSPLVVVGGGRVGLALSRMGAGLPQVAIQSRSQHVGDALTAAGLADAAVPILVIAECPPARRPDLVFCQNGMLLPLLDQHGLASNTAALLYLSAAADGSYTDGRQTVVCGRWAGSVAALLHRGCVQCRVVERGEFQALMIEKLLWASIYWLLSAGLNGLPVGAIAQQHGDDAAELAAELLPLAQRYVLDSGRRQGLGELQQVEALTADRVAASMASYSLSIPAAVPSRDMALAEFAWRNSWFISQQRTPAHVAWLARAGLEA</sequence>
<name>A0AAD5DLP2_9CHLO</name>
<dbReference type="PANTHER" id="PTHR34044:SF3">
    <property type="entry name" value="KETOPANTOATE REDUCTASE N-TERMINAL DOMAIN-CONTAINING PROTEIN"/>
    <property type="match status" value="1"/>
</dbReference>
<dbReference type="EMBL" id="JADXDR010000084">
    <property type="protein sequence ID" value="KAI7840115.1"/>
    <property type="molecule type" value="Genomic_DNA"/>
</dbReference>
<proteinExistence type="predicted"/>
<comment type="caution">
    <text evidence="1">The sequence shown here is derived from an EMBL/GenBank/DDBJ whole genome shotgun (WGS) entry which is preliminary data.</text>
</comment>
<protein>
    <submittedName>
        <fullName evidence="1">Uncharacterized protein</fullName>
    </submittedName>
</protein>
<dbReference type="PANTHER" id="PTHR34044">
    <property type="entry name" value="NUCLEAR PROTEIN"/>
    <property type="match status" value="1"/>
</dbReference>
<keyword evidence="2" id="KW-1185">Reference proteome</keyword>
<accession>A0AAD5DLP2</accession>
<organism evidence="1 2">
    <name type="scientific">Chlorella ohadii</name>
    <dbReference type="NCBI Taxonomy" id="2649997"/>
    <lineage>
        <taxon>Eukaryota</taxon>
        <taxon>Viridiplantae</taxon>
        <taxon>Chlorophyta</taxon>
        <taxon>core chlorophytes</taxon>
        <taxon>Trebouxiophyceae</taxon>
        <taxon>Chlorellales</taxon>
        <taxon>Chlorellaceae</taxon>
        <taxon>Chlorella clade</taxon>
        <taxon>Chlorella</taxon>
    </lineage>
</organism>
<evidence type="ECO:0000313" key="1">
    <source>
        <dbReference type="EMBL" id="KAI7840115.1"/>
    </source>
</evidence>
<evidence type="ECO:0000313" key="2">
    <source>
        <dbReference type="Proteomes" id="UP001205105"/>
    </source>
</evidence>
<reference evidence="1" key="1">
    <citation type="submission" date="2020-11" db="EMBL/GenBank/DDBJ databases">
        <title>Chlorella ohadii genome sequencing and assembly.</title>
        <authorList>
            <person name="Murik O."/>
            <person name="Treves H."/>
            <person name="Kedem I."/>
            <person name="Shotland Y."/>
            <person name="Kaplan A."/>
        </authorList>
    </citation>
    <scope>NUCLEOTIDE SEQUENCE</scope>
    <source>
        <strain evidence="1">1</strain>
    </source>
</reference>
<gene>
    <name evidence="1" type="ORF">COHA_006156</name>
</gene>